<name>A0ABV1ECP0_9FIRM</name>
<reference evidence="1 2" key="1">
    <citation type="submission" date="2024-03" db="EMBL/GenBank/DDBJ databases">
        <title>Human intestinal bacterial collection.</title>
        <authorList>
            <person name="Pauvert C."/>
            <person name="Hitch T.C.A."/>
            <person name="Clavel T."/>
        </authorList>
    </citation>
    <scope>NUCLEOTIDE SEQUENCE [LARGE SCALE GENOMIC DNA]</scope>
    <source>
        <strain evidence="1 2">CLA-AP-H29</strain>
    </source>
</reference>
<gene>
    <name evidence="1" type="ORF">WMO64_16660</name>
</gene>
<dbReference type="RefSeq" id="WP_349232713.1">
    <property type="nucleotide sequence ID" value="NZ_JBBMFK010000044.1"/>
</dbReference>
<protein>
    <submittedName>
        <fullName evidence="1">Uncharacterized protein</fullName>
    </submittedName>
</protein>
<evidence type="ECO:0000313" key="2">
    <source>
        <dbReference type="Proteomes" id="UP001464378"/>
    </source>
</evidence>
<accession>A0ABV1ECP0</accession>
<dbReference type="Proteomes" id="UP001464378">
    <property type="component" value="Unassembled WGS sequence"/>
</dbReference>
<sequence length="117" mass="13554">MIKEVNCLKFVYECLGSKSEIKLESELQFTVQVPRNESLLERAILVIFRAHGDDDKFKLECICRVVFSFATSAEVIEGKEFLELYRNDAYDAMKDLTNNCLSSLKQNKLNFPELEFT</sequence>
<dbReference type="EMBL" id="JBBMFK010000044">
    <property type="protein sequence ID" value="MEQ2445085.1"/>
    <property type="molecule type" value="Genomic_DNA"/>
</dbReference>
<keyword evidence="2" id="KW-1185">Reference proteome</keyword>
<evidence type="ECO:0000313" key="1">
    <source>
        <dbReference type="EMBL" id="MEQ2445085.1"/>
    </source>
</evidence>
<organism evidence="1 2">
    <name type="scientific">Pseudoflavonifractor intestinihominis</name>
    <dbReference type="NCBI Taxonomy" id="3133171"/>
    <lineage>
        <taxon>Bacteria</taxon>
        <taxon>Bacillati</taxon>
        <taxon>Bacillota</taxon>
        <taxon>Clostridia</taxon>
        <taxon>Eubacteriales</taxon>
        <taxon>Oscillospiraceae</taxon>
        <taxon>Pseudoflavonifractor</taxon>
    </lineage>
</organism>
<proteinExistence type="predicted"/>
<comment type="caution">
    <text evidence="1">The sequence shown here is derived from an EMBL/GenBank/DDBJ whole genome shotgun (WGS) entry which is preliminary data.</text>
</comment>